<dbReference type="InterPro" id="IPR009594">
    <property type="entry name" value="Tscrpt_reg_HTH_AraC_N"/>
</dbReference>
<evidence type="ECO:0000259" key="3">
    <source>
        <dbReference type="PROSITE" id="PS01124"/>
    </source>
</evidence>
<dbReference type="InterPro" id="IPR009057">
    <property type="entry name" value="Homeodomain-like_sf"/>
</dbReference>
<gene>
    <name evidence="4" type="ordered locus">AciPR4_2375</name>
</gene>
<dbReference type="KEGG" id="tsa:AciPR4_2375"/>
<keyword evidence="5" id="KW-1185">Reference proteome</keyword>
<dbReference type="GO" id="GO:0043565">
    <property type="term" value="F:sequence-specific DNA binding"/>
    <property type="evidence" value="ECO:0007669"/>
    <property type="project" value="InterPro"/>
</dbReference>
<evidence type="ECO:0000256" key="1">
    <source>
        <dbReference type="ARBA" id="ARBA00023015"/>
    </source>
</evidence>
<feature type="domain" description="HTH araC/xylS-type" evidence="3">
    <location>
        <begin position="223"/>
        <end position="321"/>
    </location>
</feature>
<dbReference type="PROSITE" id="PS01124">
    <property type="entry name" value="HTH_ARAC_FAMILY_2"/>
    <property type="match status" value="1"/>
</dbReference>
<accession>E8UYK2</accession>
<dbReference type="Gene3D" id="1.10.10.60">
    <property type="entry name" value="Homeodomain-like"/>
    <property type="match status" value="1"/>
</dbReference>
<dbReference type="InterPro" id="IPR018060">
    <property type="entry name" value="HTH_AraC"/>
</dbReference>
<dbReference type="SUPFAM" id="SSF46689">
    <property type="entry name" value="Homeodomain-like"/>
    <property type="match status" value="2"/>
</dbReference>
<dbReference type="STRING" id="401053.AciPR4_2375"/>
<dbReference type="SMART" id="SM00342">
    <property type="entry name" value="HTH_ARAC"/>
    <property type="match status" value="1"/>
</dbReference>
<dbReference type="AlphaFoldDB" id="E8UYK2"/>
<dbReference type="GO" id="GO:0003700">
    <property type="term" value="F:DNA-binding transcription factor activity"/>
    <property type="evidence" value="ECO:0007669"/>
    <property type="project" value="InterPro"/>
</dbReference>
<dbReference type="HOGENOM" id="CLU_000445_100_0_0"/>
<reference evidence="4 5" key="1">
    <citation type="journal article" date="2012" name="Stand. Genomic Sci.">
        <title>Complete genome sequence of Terriglobus saanensis type strain SP1PR4(T), an Acidobacteria from tundra soil.</title>
        <authorList>
            <person name="Rawat S.R."/>
            <person name="Mannisto M.K."/>
            <person name="Starovoytov V."/>
            <person name="Goodwin L."/>
            <person name="Nolan M."/>
            <person name="Hauser L."/>
            <person name="Land M."/>
            <person name="Davenport K.W."/>
            <person name="Woyke T."/>
            <person name="Haggblom M.M."/>
        </authorList>
    </citation>
    <scope>NUCLEOTIDE SEQUENCE</scope>
    <source>
        <strain evidence="5">ATCC BAA-1853 / DSM 23119 / SP1PR4</strain>
    </source>
</reference>
<evidence type="ECO:0000256" key="2">
    <source>
        <dbReference type="ARBA" id="ARBA00023163"/>
    </source>
</evidence>
<evidence type="ECO:0000313" key="4">
    <source>
        <dbReference type="EMBL" id="ADV83155.1"/>
    </source>
</evidence>
<proteinExistence type="predicted"/>
<sequence length="335" mass="37243">MDSNFVTKQIRLNVEGISMQAGVKNVVPIDSAVLTARRALARRIAGVTGHAGEHTTAIPGVVLYHRDEPTPCYRASYEPSLSIFVQGQKHIILGETEYVCDSSSFLLSSIDVPAQSQIVEATEKSPLLVMFMRFDMPMVREVLSRDLPELKSDTHRQGLAVGETTLGLLSACDRLLDLLETPEDIPFLGPLLQREIIYRLLKTPQAGRLRAIATSGDLTQRTARAISWLRANFTKPLHVEELADTARMGVSTLHHQFRALTSMSPLQYQKMLRLQTARERMLMDGLDATTAAYEVGYESISQFSREYRRCFGLPPIRDIRALKSSGRVTDAGSAL</sequence>
<dbReference type="PANTHER" id="PTHR43436:SF1">
    <property type="entry name" value="TRANSCRIPTIONAL REGULATORY PROTEIN"/>
    <property type="match status" value="1"/>
</dbReference>
<name>E8UYK2_TERSS</name>
<dbReference type="eggNOG" id="COG4977">
    <property type="taxonomic scope" value="Bacteria"/>
</dbReference>
<dbReference type="Pfam" id="PF12833">
    <property type="entry name" value="HTH_18"/>
    <property type="match status" value="1"/>
</dbReference>
<dbReference type="Pfam" id="PF06719">
    <property type="entry name" value="AraC_N"/>
    <property type="match status" value="1"/>
</dbReference>
<keyword evidence="1" id="KW-0805">Transcription regulation</keyword>
<evidence type="ECO:0000313" key="5">
    <source>
        <dbReference type="Proteomes" id="UP000006844"/>
    </source>
</evidence>
<dbReference type="EMBL" id="CP002467">
    <property type="protein sequence ID" value="ADV83155.1"/>
    <property type="molecule type" value="Genomic_DNA"/>
</dbReference>
<keyword evidence="2" id="KW-0804">Transcription</keyword>
<protein>
    <submittedName>
        <fullName evidence="4">Transcriptional regulator, AraC family</fullName>
    </submittedName>
</protein>
<dbReference type="Proteomes" id="UP000006844">
    <property type="component" value="Chromosome"/>
</dbReference>
<dbReference type="PANTHER" id="PTHR43436">
    <property type="entry name" value="ARAC-FAMILY TRANSCRIPTIONAL REGULATOR"/>
    <property type="match status" value="1"/>
</dbReference>
<organism evidence="4 5">
    <name type="scientific">Terriglobus saanensis (strain ATCC BAA-1853 / DSM 23119 / SP1PR4)</name>
    <dbReference type="NCBI Taxonomy" id="401053"/>
    <lineage>
        <taxon>Bacteria</taxon>
        <taxon>Pseudomonadati</taxon>
        <taxon>Acidobacteriota</taxon>
        <taxon>Terriglobia</taxon>
        <taxon>Terriglobales</taxon>
        <taxon>Acidobacteriaceae</taxon>
        <taxon>Terriglobus</taxon>
    </lineage>
</organism>